<comment type="catalytic activity">
    <reaction evidence="9">
        <text>phytyl diphosphate + 3 NADP(+) = geranylgeranyl diphosphate + 3 NADPH + 3 H(+)</text>
        <dbReference type="Rhea" id="RHEA:26229"/>
        <dbReference type="ChEBI" id="CHEBI:15378"/>
        <dbReference type="ChEBI" id="CHEBI:57533"/>
        <dbReference type="ChEBI" id="CHEBI:57783"/>
        <dbReference type="ChEBI" id="CHEBI:58349"/>
        <dbReference type="ChEBI" id="CHEBI:75434"/>
        <dbReference type="EC" id="1.3.1.83"/>
    </reaction>
</comment>
<dbReference type="HOGENOM" id="CLU_024648_3_1_10"/>
<dbReference type="Proteomes" id="UP000001208">
    <property type="component" value="Chromosome"/>
</dbReference>
<evidence type="ECO:0000256" key="8">
    <source>
        <dbReference type="ARBA" id="ARBA00033069"/>
    </source>
</evidence>
<dbReference type="NCBIfam" id="TIGR02032">
    <property type="entry name" value="GG-red-SF"/>
    <property type="match status" value="1"/>
</dbReference>
<dbReference type="GO" id="GO:0045550">
    <property type="term" value="F:geranylgeranyl reductase activity"/>
    <property type="evidence" value="ECO:0007669"/>
    <property type="project" value="InterPro"/>
</dbReference>
<dbReference type="KEGG" id="cts:Ctha_1271"/>
<dbReference type="AlphaFoldDB" id="B3QZ41"/>
<keyword evidence="4" id="KW-0521">NADP</keyword>
<keyword evidence="3" id="KW-0602">Photosynthesis</keyword>
<dbReference type="InterPro" id="IPR011777">
    <property type="entry name" value="Geranylgeranyl_Rdtase_fam"/>
</dbReference>
<dbReference type="InterPro" id="IPR050407">
    <property type="entry name" value="Geranylgeranyl_reductase"/>
</dbReference>
<evidence type="ECO:0000256" key="10">
    <source>
        <dbReference type="ARBA" id="ARBA00067637"/>
    </source>
</evidence>
<reference evidence="12 13" key="1">
    <citation type="submission" date="2008-06" db="EMBL/GenBank/DDBJ databases">
        <title>Complete sequence of Chloroherpeton thalassium ATCC 35110.</title>
        <authorList>
            <consortium name="US DOE Joint Genome Institute"/>
            <person name="Lucas S."/>
            <person name="Copeland A."/>
            <person name="Lapidus A."/>
            <person name="Glavina del Rio T."/>
            <person name="Dalin E."/>
            <person name="Tice H."/>
            <person name="Bruce D."/>
            <person name="Goodwin L."/>
            <person name="Pitluck S."/>
            <person name="Schmutz J."/>
            <person name="Larimer F."/>
            <person name="Land M."/>
            <person name="Hauser L."/>
            <person name="Kyrpides N."/>
            <person name="Mikhailova N."/>
            <person name="Liu Z."/>
            <person name="Li T."/>
            <person name="Zhao F."/>
            <person name="Overmann J."/>
            <person name="Bryant D.A."/>
            <person name="Richardson P."/>
        </authorList>
    </citation>
    <scope>NUCLEOTIDE SEQUENCE [LARGE SCALE GENOMIC DNA]</scope>
    <source>
        <strain evidence="13">ATCC 35110 / GB-78</strain>
    </source>
</reference>
<dbReference type="GO" id="GO:0071949">
    <property type="term" value="F:FAD binding"/>
    <property type="evidence" value="ECO:0007669"/>
    <property type="project" value="InterPro"/>
</dbReference>
<dbReference type="PANTHER" id="PTHR42685">
    <property type="entry name" value="GERANYLGERANYL DIPHOSPHATE REDUCTASE"/>
    <property type="match status" value="1"/>
</dbReference>
<dbReference type="GO" id="GO:0102067">
    <property type="term" value="F:geranylgeranyl diphosphate reductase activity"/>
    <property type="evidence" value="ECO:0007669"/>
    <property type="project" value="UniProtKB-EC"/>
</dbReference>
<dbReference type="EC" id="1.3.1.83" evidence="2"/>
<dbReference type="eggNOG" id="COG0644">
    <property type="taxonomic scope" value="Bacteria"/>
</dbReference>
<comment type="similarity">
    <text evidence="1">Belongs to the geranylgeranyl reductase family. ChlP subfamily.</text>
</comment>
<dbReference type="STRING" id="517418.Ctha_1271"/>
<evidence type="ECO:0000256" key="4">
    <source>
        <dbReference type="ARBA" id="ARBA00022857"/>
    </source>
</evidence>
<dbReference type="NCBIfam" id="TIGR02023">
    <property type="entry name" value="BchP-ChlP"/>
    <property type="match status" value="1"/>
</dbReference>
<evidence type="ECO:0000313" key="12">
    <source>
        <dbReference type="EMBL" id="ACF13734.1"/>
    </source>
</evidence>
<evidence type="ECO:0000259" key="11">
    <source>
        <dbReference type="Pfam" id="PF01494"/>
    </source>
</evidence>
<keyword evidence="5" id="KW-0560">Oxidoreductase</keyword>
<evidence type="ECO:0000313" key="13">
    <source>
        <dbReference type="Proteomes" id="UP000001208"/>
    </source>
</evidence>
<keyword evidence="13" id="KW-1185">Reference proteome</keyword>
<keyword evidence="6" id="KW-0149">Chlorophyll biosynthesis</keyword>
<dbReference type="GO" id="GO:0015995">
    <property type="term" value="P:chlorophyll biosynthetic process"/>
    <property type="evidence" value="ECO:0007669"/>
    <property type="project" value="UniProtKB-KW"/>
</dbReference>
<dbReference type="EMBL" id="CP001100">
    <property type="protein sequence ID" value="ACF13734.1"/>
    <property type="molecule type" value="Genomic_DNA"/>
</dbReference>
<gene>
    <name evidence="12" type="ordered locus">Ctha_1271</name>
</gene>
<dbReference type="InterPro" id="IPR010253">
    <property type="entry name" value="BchP_ChlP_pln/prok"/>
</dbReference>
<dbReference type="OrthoDB" id="9806565at2"/>
<organism evidence="12 13">
    <name type="scientific">Chloroherpeton thalassium (strain ATCC 35110 / GB-78)</name>
    <dbReference type="NCBI Taxonomy" id="517418"/>
    <lineage>
        <taxon>Bacteria</taxon>
        <taxon>Pseudomonadati</taxon>
        <taxon>Chlorobiota</taxon>
        <taxon>Chlorobiia</taxon>
        <taxon>Chlorobiales</taxon>
        <taxon>Chloroherpetonaceae</taxon>
        <taxon>Chloroherpeton</taxon>
    </lineage>
</organism>
<dbReference type="PRINTS" id="PR00420">
    <property type="entry name" value="RNGMNOXGNASE"/>
</dbReference>
<dbReference type="PANTHER" id="PTHR42685:SF4">
    <property type="entry name" value="GERANYLGERANYL DIPHOSPHATE REDUCTASE, CHLOROPLASTIC"/>
    <property type="match status" value="1"/>
</dbReference>
<dbReference type="Pfam" id="PF01494">
    <property type="entry name" value="FAD_binding_3"/>
    <property type="match status" value="1"/>
</dbReference>
<accession>B3QZ41</accession>
<dbReference type="GO" id="GO:0015979">
    <property type="term" value="P:photosynthesis"/>
    <property type="evidence" value="ECO:0007669"/>
    <property type="project" value="UniProtKB-KW"/>
</dbReference>
<evidence type="ECO:0000256" key="9">
    <source>
        <dbReference type="ARBA" id="ARBA00047837"/>
    </source>
</evidence>
<evidence type="ECO:0000256" key="5">
    <source>
        <dbReference type="ARBA" id="ARBA00023002"/>
    </source>
</evidence>
<evidence type="ECO:0000256" key="1">
    <source>
        <dbReference type="ARBA" id="ARBA00006632"/>
    </source>
</evidence>
<sequence length="383" mass="42754">MKCDVAIIGGGPSGAAAAHELAKAGISNVLIERNFNNTKPCGGAIPLGLIEEFAIPDEIVERKVDHMAVRSPKGRVIEMHMPTGFVGMVRRERFDRFLRERAAADGTELLEAKMRKVRKTNGVYQISVDAASKGVSEIEAKYVIGADGANSKVANELGFPPNEYKAIAIQERFHYSPALERYNNLVEIWFDGEVSPDFYGWIFPKADHVAIGTGTDDKHGNIRKLQARFREKIGLDIEPYLEEAAKLPMHPRKSFTQESAMLVGDAAGLVTPSNGEGIFFAMRSGKMAGQTLANFINGQEKSLHAYEANFHKLYKIIFKGLGMMQSVYYRNDRLRESFVAICRDEHVQQITFDSYLYKKMVPAPFWVQMKIMAKNIYHLALGG</sequence>
<proteinExistence type="inferred from homology"/>
<dbReference type="Gene3D" id="3.50.50.60">
    <property type="entry name" value="FAD/NAD(P)-binding domain"/>
    <property type="match status" value="1"/>
</dbReference>
<dbReference type="FunFam" id="3.50.50.60:FF:000083">
    <property type="entry name" value="Geranylgeranyl diphosphate reductase"/>
    <property type="match status" value="1"/>
</dbReference>
<protein>
    <recommendedName>
        <fullName evidence="10">Geranylgeranyl diphosphate reductase</fullName>
        <ecNumber evidence="2">1.3.1.83</ecNumber>
    </recommendedName>
    <alternativeName>
        <fullName evidence="8">Geranylgeranyl reductase</fullName>
    </alternativeName>
</protein>
<evidence type="ECO:0000256" key="6">
    <source>
        <dbReference type="ARBA" id="ARBA00023171"/>
    </source>
</evidence>
<evidence type="ECO:0000256" key="2">
    <source>
        <dbReference type="ARBA" id="ARBA00012380"/>
    </source>
</evidence>
<evidence type="ECO:0000256" key="3">
    <source>
        <dbReference type="ARBA" id="ARBA00022531"/>
    </source>
</evidence>
<name>B3QZ41_CHLT3</name>
<dbReference type="InterPro" id="IPR036188">
    <property type="entry name" value="FAD/NAD-bd_sf"/>
</dbReference>
<dbReference type="RefSeq" id="WP_012499818.1">
    <property type="nucleotide sequence ID" value="NC_011026.1"/>
</dbReference>
<dbReference type="SUPFAM" id="SSF51905">
    <property type="entry name" value="FAD/NAD(P)-binding domain"/>
    <property type="match status" value="1"/>
</dbReference>
<evidence type="ECO:0000256" key="7">
    <source>
        <dbReference type="ARBA" id="ARBA00023444"/>
    </source>
</evidence>
<feature type="domain" description="FAD-binding" evidence="11">
    <location>
        <begin position="2"/>
        <end position="161"/>
    </location>
</feature>
<comment type="pathway">
    <text evidence="7">Porphyrin-containing compound metabolism.</text>
</comment>
<dbReference type="InterPro" id="IPR002938">
    <property type="entry name" value="FAD-bd"/>
</dbReference>